<dbReference type="CDD" id="cd14332">
    <property type="entry name" value="UBA_RuvA_C"/>
    <property type="match status" value="1"/>
</dbReference>
<dbReference type="SMART" id="SM00278">
    <property type="entry name" value="HhH1"/>
    <property type="match status" value="2"/>
</dbReference>
<dbReference type="GO" id="GO:0048476">
    <property type="term" value="C:Holliday junction resolvase complex"/>
    <property type="evidence" value="ECO:0007669"/>
    <property type="project" value="UniProtKB-UniRule"/>
</dbReference>
<keyword evidence="1 6" id="KW-0963">Cytoplasm</keyword>
<evidence type="ECO:0000256" key="3">
    <source>
        <dbReference type="ARBA" id="ARBA00023125"/>
    </source>
</evidence>
<proteinExistence type="inferred from homology"/>
<dbReference type="InterPro" id="IPR010994">
    <property type="entry name" value="RuvA_2-like"/>
</dbReference>
<comment type="subcellular location">
    <subcellularLocation>
        <location evidence="6">Cytoplasm</location>
    </subcellularLocation>
</comment>
<dbReference type="GO" id="GO:0000400">
    <property type="term" value="F:four-way junction DNA binding"/>
    <property type="evidence" value="ECO:0007669"/>
    <property type="project" value="UniProtKB-UniRule"/>
</dbReference>
<dbReference type="Gene3D" id="1.10.8.10">
    <property type="entry name" value="DNA helicase RuvA subunit, C-terminal domain"/>
    <property type="match status" value="1"/>
</dbReference>
<dbReference type="Proteomes" id="UP001211044">
    <property type="component" value="Chromosome"/>
</dbReference>
<dbReference type="AlphaFoldDB" id="A0AB38XS45"/>
<keyword evidence="5 6" id="KW-0234">DNA repair</keyword>
<dbReference type="KEGG" id="wne:PIG85_05735"/>
<dbReference type="EMBL" id="CP116394">
    <property type="protein sequence ID" value="WCE47107.1"/>
    <property type="molecule type" value="Genomic_DNA"/>
</dbReference>
<dbReference type="Gene3D" id="1.10.150.20">
    <property type="entry name" value="5' to 3' exonuclease, C-terminal subdomain"/>
    <property type="match status" value="1"/>
</dbReference>
<evidence type="ECO:0000256" key="4">
    <source>
        <dbReference type="ARBA" id="ARBA00023172"/>
    </source>
</evidence>
<dbReference type="InterPro" id="IPR003583">
    <property type="entry name" value="Hlx-hairpin-Hlx_DNA-bd_motif"/>
</dbReference>
<keyword evidence="3 6" id="KW-0238">DNA-binding</keyword>
<dbReference type="NCBIfam" id="TIGR00084">
    <property type="entry name" value="ruvA"/>
    <property type="match status" value="1"/>
</dbReference>
<feature type="domain" description="Helix-hairpin-helix DNA-binding motif class 1" evidence="7">
    <location>
        <begin position="107"/>
        <end position="126"/>
    </location>
</feature>
<dbReference type="HAMAP" id="MF_00031">
    <property type="entry name" value="DNA_HJ_migration_RuvA"/>
    <property type="match status" value="1"/>
</dbReference>
<dbReference type="SUPFAM" id="SSF50249">
    <property type="entry name" value="Nucleic acid-binding proteins"/>
    <property type="match status" value="1"/>
</dbReference>
<comment type="subunit">
    <text evidence="6">Homotetramer. Forms an RuvA(8)-RuvB(12)-Holliday junction (HJ) complex. HJ DNA is sandwiched between 2 RuvA tetramers; dsDNA enters through RuvA and exits via RuvB. An RuvB hexamer assembles on each DNA strand where it exits the tetramer. Each RuvB hexamer is contacted by two RuvA subunits (via domain III) on 2 adjacent RuvB subunits; this complex drives branch migration. In the full resolvosome a probable DNA-RuvA(4)-RuvB(12)-RuvC(2) complex forms which resolves the HJ.</text>
</comment>
<evidence type="ECO:0000256" key="5">
    <source>
        <dbReference type="ARBA" id="ARBA00023204"/>
    </source>
</evidence>
<evidence type="ECO:0000256" key="1">
    <source>
        <dbReference type="ARBA" id="ARBA00022490"/>
    </source>
</evidence>
<dbReference type="GO" id="GO:0009378">
    <property type="term" value="F:four-way junction helicase activity"/>
    <property type="evidence" value="ECO:0007669"/>
    <property type="project" value="InterPro"/>
</dbReference>
<dbReference type="Pfam" id="PF07499">
    <property type="entry name" value="RuvA_C"/>
    <property type="match status" value="1"/>
</dbReference>
<dbReference type="Gene3D" id="2.40.50.140">
    <property type="entry name" value="Nucleic acid-binding proteins"/>
    <property type="match status" value="1"/>
</dbReference>
<dbReference type="InterPro" id="IPR036267">
    <property type="entry name" value="RuvA_C_sf"/>
</dbReference>
<evidence type="ECO:0000256" key="6">
    <source>
        <dbReference type="HAMAP-Rule" id="MF_00031"/>
    </source>
</evidence>
<dbReference type="SUPFAM" id="SSF47781">
    <property type="entry name" value="RuvA domain 2-like"/>
    <property type="match status" value="1"/>
</dbReference>
<feature type="domain" description="Helix-hairpin-helix DNA-binding motif class 1" evidence="7">
    <location>
        <begin position="72"/>
        <end position="91"/>
    </location>
</feature>
<dbReference type="GO" id="GO:0005737">
    <property type="term" value="C:cytoplasm"/>
    <property type="evidence" value="ECO:0007669"/>
    <property type="project" value="UniProtKB-SubCell"/>
</dbReference>
<evidence type="ECO:0000313" key="9">
    <source>
        <dbReference type="Proteomes" id="UP001211044"/>
    </source>
</evidence>
<dbReference type="InterPro" id="IPR013849">
    <property type="entry name" value="DNA_helicase_Holl-junc_RuvA_I"/>
</dbReference>
<comment type="domain">
    <text evidence="6">Has three domains with a flexible linker between the domains II and III and assumes an 'L' shape. Domain III is highly mobile and contacts RuvB.</text>
</comment>
<dbReference type="GO" id="GO:0006281">
    <property type="term" value="P:DNA repair"/>
    <property type="evidence" value="ECO:0007669"/>
    <property type="project" value="UniProtKB-UniRule"/>
</dbReference>
<accession>A0AB38XS45</accession>
<dbReference type="GO" id="GO:0009379">
    <property type="term" value="C:Holliday junction helicase complex"/>
    <property type="evidence" value="ECO:0007669"/>
    <property type="project" value="InterPro"/>
</dbReference>
<reference evidence="8" key="1">
    <citation type="submission" date="2023-01" db="EMBL/GenBank/DDBJ databases">
        <title>Comparative Genomic Analysis of the Clinically-Derived Winkia Strain NY0527 Provides Evidence into the Taxonomic Reassignment of Winkia neuii and Characterizes Their Virulence Traits.</title>
        <authorList>
            <person name="Cai X."/>
            <person name="Peng Y."/>
            <person name="Li M."/>
            <person name="Qiu Y."/>
            <person name="Wang Y."/>
            <person name="Xu L."/>
            <person name="Hou Q."/>
        </authorList>
    </citation>
    <scope>NUCLEOTIDE SEQUENCE</scope>
    <source>
        <strain evidence="8">NY0527</strain>
    </source>
</reference>
<comment type="function">
    <text evidence="6">The RuvA-RuvB-RuvC complex processes Holliday junction (HJ) DNA during genetic recombination and DNA repair, while the RuvA-RuvB complex plays an important role in the rescue of blocked DNA replication forks via replication fork reversal (RFR). RuvA specifically binds to HJ cruciform DNA, conferring on it an open structure. The RuvB hexamer acts as an ATP-dependent pump, pulling dsDNA into and through the RuvAB complex. HJ branch migration allows RuvC to scan DNA until it finds its consensus sequence, where it cleaves and resolves the cruciform DNA.</text>
</comment>
<dbReference type="GO" id="GO:0005524">
    <property type="term" value="F:ATP binding"/>
    <property type="evidence" value="ECO:0007669"/>
    <property type="project" value="InterPro"/>
</dbReference>
<evidence type="ECO:0000256" key="2">
    <source>
        <dbReference type="ARBA" id="ARBA00022763"/>
    </source>
</evidence>
<dbReference type="GO" id="GO:0006310">
    <property type="term" value="P:DNA recombination"/>
    <property type="evidence" value="ECO:0007669"/>
    <property type="project" value="UniProtKB-UniRule"/>
</dbReference>
<dbReference type="RefSeq" id="WP_239181385.1">
    <property type="nucleotide sequence ID" value="NZ_CP116394.1"/>
</dbReference>
<name>A0AB38XS45_9ACTO</name>
<dbReference type="SUPFAM" id="SSF46929">
    <property type="entry name" value="DNA helicase RuvA subunit, C-terminal domain"/>
    <property type="match status" value="1"/>
</dbReference>
<keyword evidence="2 6" id="KW-0227">DNA damage</keyword>
<comment type="caution">
    <text evidence="6">Lacks conserved residue(s) required for the propagation of feature annotation.</text>
</comment>
<feature type="region of interest" description="Domain III" evidence="6">
    <location>
        <begin position="146"/>
        <end position="194"/>
    </location>
</feature>
<organism evidence="8 9">
    <name type="scientific">Winkia neuii subsp. anitrata</name>
    <dbReference type="NCBI Taxonomy" id="29318"/>
    <lineage>
        <taxon>Bacteria</taxon>
        <taxon>Bacillati</taxon>
        <taxon>Actinomycetota</taxon>
        <taxon>Actinomycetes</taxon>
        <taxon>Actinomycetales</taxon>
        <taxon>Actinomycetaceae</taxon>
        <taxon>Winkia</taxon>
    </lineage>
</organism>
<sequence length="194" mass="20316">MISSLTGKISHIGASSAQIVVSGVGFSFFATPGTLLSLRTGMETTVFTSLVVREDSLSLFGFVAEEEQRAFEILQSVRGIGPKMALGALGVMSVDELRTAVANKDEKMLTRIPGVGKKSAQRMILDIGDKLGPAPQQGLSHASSAVGAEVVAALTQLGWDEATAQEAVGQVESQADDASSLLRLSLQTLGRRRG</sequence>
<dbReference type="InterPro" id="IPR011114">
    <property type="entry name" value="RuvA_C"/>
</dbReference>
<keyword evidence="4 6" id="KW-0233">DNA recombination</keyword>
<evidence type="ECO:0000259" key="7">
    <source>
        <dbReference type="SMART" id="SM00278"/>
    </source>
</evidence>
<protein>
    <recommendedName>
        <fullName evidence="6">Holliday junction branch migration complex subunit RuvA</fullName>
    </recommendedName>
</protein>
<dbReference type="Pfam" id="PF01330">
    <property type="entry name" value="RuvA_N"/>
    <property type="match status" value="1"/>
</dbReference>
<gene>
    <name evidence="6 8" type="primary">ruvA</name>
    <name evidence="8" type="ORF">PIG85_05735</name>
</gene>
<dbReference type="InterPro" id="IPR000085">
    <property type="entry name" value="RuvA"/>
</dbReference>
<dbReference type="InterPro" id="IPR012340">
    <property type="entry name" value="NA-bd_OB-fold"/>
</dbReference>
<dbReference type="Pfam" id="PF14520">
    <property type="entry name" value="HHH_5"/>
    <property type="match status" value="1"/>
</dbReference>
<comment type="similarity">
    <text evidence="6">Belongs to the RuvA family.</text>
</comment>
<evidence type="ECO:0000313" key="8">
    <source>
        <dbReference type="EMBL" id="WCE47107.1"/>
    </source>
</evidence>